<evidence type="ECO:0000313" key="1">
    <source>
        <dbReference type="EMBL" id="EJX03102.1"/>
    </source>
</evidence>
<protein>
    <submittedName>
        <fullName evidence="1">Uncharacterized protein</fullName>
    </submittedName>
</protein>
<dbReference type="AlphaFoldDB" id="J9G798"/>
<accession>J9G798</accession>
<organism evidence="1">
    <name type="scientific">gut metagenome</name>
    <dbReference type="NCBI Taxonomy" id="749906"/>
    <lineage>
        <taxon>unclassified sequences</taxon>
        <taxon>metagenomes</taxon>
        <taxon>organismal metagenomes</taxon>
    </lineage>
</organism>
<gene>
    <name evidence="1" type="ORF">EVA_08793</name>
</gene>
<reference evidence="1" key="1">
    <citation type="journal article" date="2012" name="PLoS ONE">
        <title>Gene sets for utilization of primary and secondary nutrition supplies in the distal gut of endangered iberian lynx.</title>
        <authorList>
            <person name="Alcaide M."/>
            <person name="Messina E."/>
            <person name="Richter M."/>
            <person name="Bargiela R."/>
            <person name="Peplies J."/>
            <person name="Huws S.A."/>
            <person name="Newbold C.J."/>
            <person name="Golyshin P.N."/>
            <person name="Simon M.A."/>
            <person name="Lopez G."/>
            <person name="Yakimov M.M."/>
            <person name="Ferrer M."/>
        </authorList>
    </citation>
    <scope>NUCLEOTIDE SEQUENCE</scope>
</reference>
<comment type="caution">
    <text evidence="1">The sequence shown here is derived from an EMBL/GenBank/DDBJ whole genome shotgun (WGS) entry which is preliminary data.</text>
</comment>
<sequence length="213" mass="24046">MAVYQVVDIIKDVRIALDQNAMSEALTGIDDVETLSLDEIICSKIVEAVKRVHSSASLYHLNQGHNFGDTLYWKGKEPCGWILLPEDFMRLIVFQMDDWERAVYRAIDMNSQEFAMQSSRFSGVRGTPQRPKCVLTIRPEGRALEFYSCKNQLAKVSRGVYMPMPKIDNFGGIEISNNCYEAVIYTICALTATAFGDSSKSDMFNNMAKTLIE</sequence>
<name>J9G798_9ZZZZ</name>
<proteinExistence type="predicted"/>
<dbReference type="EMBL" id="AMCI01002300">
    <property type="protein sequence ID" value="EJX03102.1"/>
    <property type="molecule type" value="Genomic_DNA"/>
</dbReference>